<evidence type="ECO:0000313" key="2">
    <source>
        <dbReference type="Proteomes" id="UP001458880"/>
    </source>
</evidence>
<evidence type="ECO:0000313" key="1">
    <source>
        <dbReference type="EMBL" id="KAK9701748.1"/>
    </source>
</evidence>
<comment type="caution">
    <text evidence="1">The sequence shown here is derived from an EMBL/GenBank/DDBJ whole genome shotgun (WGS) entry which is preliminary data.</text>
</comment>
<dbReference type="AlphaFoldDB" id="A0AAW1JF88"/>
<organism evidence="1 2">
    <name type="scientific">Popillia japonica</name>
    <name type="common">Japanese beetle</name>
    <dbReference type="NCBI Taxonomy" id="7064"/>
    <lineage>
        <taxon>Eukaryota</taxon>
        <taxon>Metazoa</taxon>
        <taxon>Ecdysozoa</taxon>
        <taxon>Arthropoda</taxon>
        <taxon>Hexapoda</taxon>
        <taxon>Insecta</taxon>
        <taxon>Pterygota</taxon>
        <taxon>Neoptera</taxon>
        <taxon>Endopterygota</taxon>
        <taxon>Coleoptera</taxon>
        <taxon>Polyphaga</taxon>
        <taxon>Scarabaeiformia</taxon>
        <taxon>Scarabaeidae</taxon>
        <taxon>Rutelinae</taxon>
        <taxon>Popillia</taxon>
    </lineage>
</organism>
<keyword evidence="2" id="KW-1185">Reference proteome</keyword>
<name>A0AAW1JF88_POPJA</name>
<dbReference type="Proteomes" id="UP001458880">
    <property type="component" value="Unassembled WGS sequence"/>
</dbReference>
<reference evidence="1 2" key="1">
    <citation type="journal article" date="2024" name="BMC Genomics">
        <title>De novo assembly and annotation of Popillia japonica's genome with initial clues to its potential as an invasive pest.</title>
        <authorList>
            <person name="Cucini C."/>
            <person name="Boschi S."/>
            <person name="Funari R."/>
            <person name="Cardaioli E."/>
            <person name="Iannotti N."/>
            <person name="Marturano G."/>
            <person name="Paoli F."/>
            <person name="Bruttini M."/>
            <person name="Carapelli A."/>
            <person name="Frati F."/>
            <person name="Nardi F."/>
        </authorList>
    </citation>
    <scope>NUCLEOTIDE SEQUENCE [LARGE SCALE GENOMIC DNA]</scope>
    <source>
        <strain evidence="1">DMR45628</strain>
    </source>
</reference>
<protein>
    <submittedName>
        <fullName evidence="1">Uncharacterized protein</fullName>
    </submittedName>
</protein>
<sequence>MLKTIISRHIIEFRSVHDRENGKNPTVEKESSTTKQFALKVSNYKEIKTKEVLPKLTQFANTTAKKICVEDLKLLKTPTAQSSPKESEV</sequence>
<accession>A0AAW1JF88</accession>
<gene>
    <name evidence="1" type="ORF">QE152_g30381</name>
</gene>
<dbReference type="EMBL" id="JASPKY010000408">
    <property type="protein sequence ID" value="KAK9701748.1"/>
    <property type="molecule type" value="Genomic_DNA"/>
</dbReference>
<proteinExistence type="predicted"/>